<dbReference type="InterPro" id="IPR042262">
    <property type="entry name" value="CN_hydtase_beta_C"/>
</dbReference>
<proteinExistence type="inferred from homology"/>
<dbReference type="GO" id="GO:0046914">
    <property type="term" value="F:transition metal ion binding"/>
    <property type="evidence" value="ECO:0007669"/>
    <property type="project" value="InterPro"/>
</dbReference>
<sequence length="227" mass="25051">MTVIHAASGVADLGGADGWGTAPVLDPNEPVFKEEWEGRAFAMSLLSMRLSGANLDAFRHAMNRLDSEHYFDDGYYGRWLYGAENLLMDSDIIAPGTVEARATNMTGGHAEEPAAPEPHKPDYAPTAAGSIRVIDAPQRFRVGQRVRAKVMHAPGHTRLQKYTQGHVGTVAIVEPAQVLPDTHAHFIAENAQWVYTVRFDSRELFGPSAEQFSLNTDLYEDYMEYAS</sequence>
<dbReference type="InterPro" id="IPR008990">
    <property type="entry name" value="Elect_transpt_acc-like_dom_sf"/>
</dbReference>
<evidence type="ECO:0000259" key="6">
    <source>
        <dbReference type="Pfam" id="PF02211"/>
    </source>
</evidence>
<evidence type="ECO:0000313" key="8">
    <source>
        <dbReference type="EMBL" id="CAB4740042.1"/>
    </source>
</evidence>
<dbReference type="SUPFAM" id="SSF50090">
    <property type="entry name" value="Electron transport accessory proteins"/>
    <property type="match status" value="1"/>
</dbReference>
<dbReference type="InterPro" id="IPR024690">
    <property type="entry name" value="CN_hydtase_beta_dom_C"/>
</dbReference>
<comment type="catalytic activity">
    <reaction evidence="5">
        <text>an aliphatic primary amide = an aliphatic nitrile + H2O</text>
        <dbReference type="Rhea" id="RHEA:12673"/>
        <dbReference type="ChEBI" id="CHEBI:15377"/>
        <dbReference type="ChEBI" id="CHEBI:65285"/>
        <dbReference type="ChEBI" id="CHEBI:80291"/>
        <dbReference type="EC" id="4.2.1.84"/>
    </reaction>
</comment>
<gene>
    <name evidence="8" type="ORF">UFOPK2810_00275</name>
</gene>
<dbReference type="NCBIfam" id="TIGR03888">
    <property type="entry name" value="nitrile_beta"/>
    <property type="match status" value="1"/>
</dbReference>
<organism evidence="8">
    <name type="scientific">freshwater metagenome</name>
    <dbReference type="NCBI Taxonomy" id="449393"/>
    <lineage>
        <taxon>unclassified sequences</taxon>
        <taxon>metagenomes</taxon>
        <taxon>ecological metagenomes</taxon>
    </lineage>
</organism>
<dbReference type="EC" id="4.2.1.84" evidence="3"/>
<dbReference type="Pfam" id="PF02211">
    <property type="entry name" value="NHase_beta_C"/>
    <property type="match status" value="1"/>
</dbReference>
<evidence type="ECO:0000259" key="7">
    <source>
        <dbReference type="Pfam" id="PF21006"/>
    </source>
</evidence>
<evidence type="ECO:0000256" key="1">
    <source>
        <dbReference type="ARBA" id="ARBA00004042"/>
    </source>
</evidence>
<dbReference type="Gene3D" id="1.10.472.20">
    <property type="entry name" value="Nitrile hydratase, beta subunit"/>
    <property type="match status" value="1"/>
</dbReference>
<dbReference type="InterPro" id="IPR049054">
    <property type="entry name" value="CN_hydtase_beta-like_N"/>
</dbReference>
<dbReference type="InterPro" id="IPR003168">
    <property type="entry name" value="Nitrile_hydratase_bsu"/>
</dbReference>
<evidence type="ECO:0000256" key="2">
    <source>
        <dbReference type="ARBA" id="ARBA00009098"/>
    </source>
</evidence>
<feature type="domain" description="Nitrile hydratase beta subunit" evidence="6">
    <location>
        <begin position="132"/>
        <end position="224"/>
    </location>
</feature>
<dbReference type="PIRSF" id="PIRSF001427">
    <property type="entry name" value="NHase_beta"/>
    <property type="match status" value="1"/>
</dbReference>
<comment type="similarity">
    <text evidence="2">Belongs to the nitrile hydratase subunit beta family.</text>
</comment>
<dbReference type="EMBL" id="CAEZYZ010000029">
    <property type="protein sequence ID" value="CAB4740042.1"/>
    <property type="molecule type" value="Genomic_DNA"/>
</dbReference>
<dbReference type="Pfam" id="PF21006">
    <property type="entry name" value="NHase_beta_N"/>
    <property type="match status" value="1"/>
</dbReference>
<dbReference type="GO" id="GO:0018822">
    <property type="term" value="F:nitrile hydratase activity"/>
    <property type="evidence" value="ECO:0007669"/>
    <property type="project" value="UniProtKB-EC"/>
</dbReference>
<protein>
    <recommendedName>
        <fullName evidence="3">nitrile hydratase</fullName>
        <ecNumber evidence="3">4.2.1.84</ecNumber>
    </recommendedName>
</protein>
<dbReference type="AlphaFoldDB" id="A0A6J6SYT2"/>
<comment type="function">
    <text evidence="1">NHase catalyzes the hydration of various nitrile compounds to the corresponding amides.</text>
</comment>
<feature type="domain" description="Nitrile hydratase beta subunit-like N-terminal" evidence="7">
    <location>
        <begin position="9"/>
        <end position="114"/>
    </location>
</feature>
<accession>A0A6J6SYT2</accession>
<reference evidence="8" key="1">
    <citation type="submission" date="2020-05" db="EMBL/GenBank/DDBJ databases">
        <authorList>
            <person name="Chiriac C."/>
            <person name="Salcher M."/>
            <person name="Ghai R."/>
            <person name="Kavagutti S V."/>
        </authorList>
    </citation>
    <scope>NUCLEOTIDE SEQUENCE</scope>
</reference>
<evidence type="ECO:0000256" key="4">
    <source>
        <dbReference type="ARBA" id="ARBA00023239"/>
    </source>
</evidence>
<name>A0A6J6SYT2_9ZZZZ</name>
<evidence type="ECO:0000256" key="3">
    <source>
        <dbReference type="ARBA" id="ARBA00013079"/>
    </source>
</evidence>
<dbReference type="Gene3D" id="2.30.30.50">
    <property type="match status" value="1"/>
</dbReference>
<evidence type="ECO:0000256" key="5">
    <source>
        <dbReference type="ARBA" id="ARBA00044877"/>
    </source>
</evidence>
<keyword evidence="4" id="KW-0456">Lyase</keyword>